<proteinExistence type="predicted"/>
<feature type="domain" description="Knottins-like" evidence="1">
    <location>
        <begin position="12"/>
        <end position="59"/>
    </location>
</feature>
<evidence type="ECO:0000313" key="3">
    <source>
        <dbReference type="Proteomes" id="UP001642360"/>
    </source>
</evidence>
<dbReference type="Pfam" id="PF00304">
    <property type="entry name" value="Gamma-thionin"/>
    <property type="match status" value="1"/>
</dbReference>
<evidence type="ECO:0000313" key="2">
    <source>
        <dbReference type="EMBL" id="CAK9141739.1"/>
    </source>
</evidence>
<organism evidence="2 3">
    <name type="scientific">Ilex paraguariensis</name>
    <name type="common">yerba mate</name>
    <dbReference type="NCBI Taxonomy" id="185542"/>
    <lineage>
        <taxon>Eukaryota</taxon>
        <taxon>Viridiplantae</taxon>
        <taxon>Streptophyta</taxon>
        <taxon>Embryophyta</taxon>
        <taxon>Tracheophyta</taxon>
        <taxon>Spermatophyta</taxon>
        <taxon>Magnoliopsida</taxon>
        <taxon>eudicotyledons</taxon>
        <taxon>Gunneridae</taxon>
        <taxon>Pentapetalae</taxon>
        <taxon>asterids</taxon>
        <taxon>campanulids</taxon>
        <taxon>Aquifoliales</taxon>
        <taxon>Aquifoliaceae</taxon>
        <taxon>Ilex</taxon>
    </lineage>
</organism>
<dbReference type="Gene3D" id="3.30.30.10">
    <property type="entry name" value="Knottin, scorpion toxin-like"/>
    <property type="match status" value="1"/>
</dbReference>
<dbReference type="InterPro" id="IPR036574">
    <property type="entry name" value="Scorpion_toxin-like_sf"/>
</dbReference>
<reference evidence="2 3" key="1">
    <citation type="submission" date="2024-02" db="EMBL/GenBank/DDBJ databases">
        <authorList>
            <person name="Vignale AGUSTIN F."/>
            <person name="Sosa J E."/>
            <person name="Modenutti C."/>
        </authorList>
    </citation>
    <scope>NUCLEOTIDE SEQUENCE [LARGE SCALE GENOMIC DNA]</scope>
</reference>
<keyword evidence="3" id="KW-1185">Reference proteome</keyword>
<dbReference type="SMART" id="SM00505">
    <property type="entry name" value="Knot1"/>
    <property type="match status" value="1"/>
</dbReference>
<sequence length="60" mass="6876">MKMGPMKAEARLCQYKSKRFWNPCFSDTNCAATCIKEDNENNGGHCTGLSRRCFCYKLCN</sequence>
<dbReference type="SUPFAM" id="SSF57095">
    <property type="entry name" value="Scorpion toxin-like"/>
    <property type="match status" value="1"/>
</dbReference>
<dbReference type="EMBL" id="CAUOFW020001170">
    <property type="protein sequence ID" value="CAK9141739.1"/>
    <property type="molecule type" value="Genomic_DNA"/>
</dbReference>
<name>A0ABC8R9Q9_9AQUA</name>
<gene>
    <name evidence="2" type="ORF">ILEXP_LOCUS9359</name>
</gene>
<accession>A0ABC8R9Q9</accession>
<evidence type="ECO:0000259" key="1">
    <source>
        <dbReference type="SMART" id="SM00505"/>
    </source>
</evidence>
<dbReference type="AlphaFoldDB" id="A0ABC8R9Q9"/>
<protein>
    <recommendedName>
        <fullName evidence="1">Knottins-like domain-containing protein</fullName>
    </recommendedName>
</protein>
<dbReference type="InterPro" id="IPR003614">
    <property type="entry name" value="Knottins"/>
</dbReference>
<comment type="caution">
    <text evidence="2">The sequence shown here is derived from an EMBL/GenBank/DDBJ whole genome shotgun (WGS) entry which is preliminary data.</text>
</comment>
<dbReference type="Proteomes" id="UP001642360">
    <property type="component" value="Unassembled WGS sequence"/>
</dbReference>